<dbReference type="EMBL" id="KE361635">
    <property type="protein sequence ID" value="EPQ28442.1"/>
    <property type="molecule type" value="Genomic_DNA"/>
</dbReference>
<feature type="compositionally biased region" description="Acidic residues" evidence="1">
    <location>
        <begin position="787"/>
        <end position="796"/>
    </location>
</feature>
<feature type="compositionally biased region" description="Low complexity" evidence="1">
    <location>
        <begin position="30"/>
        <end position="44"/>
    </location>
</feature>
<sequence>MSRSLTNDLSHSTRPLDYPSSINVKKAAKLKGSPSPSRLSPGLGSKHRSSRLSPGLGSKHRSSQHRSLQQRNQRGTASPRLSVFSDDENTPSSSNDGDGYDDDDYDASSASHHHHLPGIKLPVPTRSMQQAPKHQRMPHKKASKAGPKKERVRRERKSAVRKQRFDELESDSDLTDIPSSDDEPSVSRVDKGKARSSDLALSDSDTEMEKKLLEAGDGESLLGSDGEENELDESRFIIRDALKREARARAKVRKETTGQQSSNGQDWSSRGDTEHRARSSTIRRRSTAGGGTGGDPANVANEAEGEADVEDGEDEADADLLSLSPDAMRLYGLPYVEDEIFEEQEGFRTSSEPSFTDFFETSTDSETAPGEAMRDDDDEFTTDSDTDEDISDLESGVLEAPLIAHVGTAQELAATHGDAAADATAAQPDVPLLVIEDLDGRLIYARAGDGEAVFGSDGEFEFVDDTDDDSTDYEYDEHGNRALPSWASMGMLGAPEDDGDTTDELPDEDMPYPRLLVGSVAPRGGRNSRRARALAAKSRMLSPASGLQSGLPSPSTKETAELLASQSAADTVAETGVATLSGPAAGSAPSAAGSASASPDQPPLEVDLTISTDDLARDPEGTLRVAAEALGLTLEEAANLVAGVQLPSTITSCEASAPLAGSSQHHRRASTDVAATAAAPNASGQPPRTPDVPRSANFVKPEMGSFMPTSSKSIHRAVIDGSKKAPSPFSGKRSLQKKGLAKKRTAARRSSLNDQLSKRQRRFSSTNDGASTIEELSEVAASSPEPEPVDPMDLDDVVNANMLWRGNSSKSPSPEPYGGSATENEGTSTMRSAQANGRPGLNLNAFARWDKIPMGTFRDSQRASSAFGQSQHQQPLGTFLLTRSHGRSQRRQEHSPFRTPSAAAGDMEMFSMSPIRPQHQLSANDEAEAGQGGGRRRPFVISPVLFPTRSGDIASANGRSTVSSHGAFSLERHASMPQGRLGGVASVESASNNSAGPGRITRREKRERKARRAALLATRADNNDDVKSVMSAQSEPSRSPHPITPQLPEAGLHGLTTKDRSDSPATALPRMRITDASPTPRASPAPAPNPAPATYASVVGMGPPAATAVQGALDPSSAVGGDSSSSPVGGLAARSHLGHVQEGEAVGSRASLLSSSGGLPSSACKTPLHSPLFGGIFGNMVDDLDDRDGENALSI</sequence>
<evidence type="ECO:0000313" key="2">
    <source>
        <dbReference type="EMBL" id="EPQ28442.1"/>
    </source>
</evidence>
<feature type="compositionally biased region" description="Low complexity" evidence="1">
    <location>
        <begin position="581"/>
        <end position="599"/>
    </location>
</feature>
<feature type="compositionally biased region" description="Acidic residues" evidence="1">
    <location>
        <begin position="168"/>
        <end position="184"/>
    </location>
</feature>
<feature type="region of interest" description="Disordered" evidence="1">
    <location>
        <begin position="492"/>
        <end position="567"/>
    </location>
</feature>
<reference evidence="2 3" key="1">
    <citation type="journal article" date="2013" name="Plant Cell">
        <title>The transition from a phytopathogenic smut ancestor to an anamorphic biocontrol agent deciphered by comparative whole-genome analysis.</title>
        <authorList>
            <person name="Lefebvre F."/>
            <person name="Joly D.L."/>
            <person name="Labbe C."/>
            <person name="Teichmann B."/>
            <person name="Linning R."/>
            <person name="Belzile F."/>
            <person name="Bakkeren G."/>
            <person name="Belanger R.R."/>
        </authorList>
    </citation>
    <scope>NUCLEOTIDE SEQUENCE [LARGE SCALE GENOMIC DNA]</scope>
    <source>
        <strain evidence="2 3">PF-1</strain>
    </source>
</reference>
<feature type="compositionally biased region" description="Polar residues" evidence="1">
    <location>
        <begin position="347"/>
        <end position="366"/>
    </location>
</feature>
<feature type="compositionally biased region" description="Pro residues" evidence="1">
    <location>
        <begin position="1081"/>
        <end position="1091"/>
    </location>
</feature>
<dbReference type="RefSeq" id="XP_007879982.1">
    <property type="nucleotide sequence ID" value="XM_007881791.1"/>
</dbReference>
<feature type="region of interest" description="Disordered" evidence="1">
    <location>
        <begin position="985"/>
        <end position="1096"/>
    </location>
</feature>
<name>A0A061H698_9BASI</name>
<feature type="compositionally biased region" description="Acidic residues" evidence="1">
    <location>
        <begin position="303"/>
        <end position="318"/>
    </location>
</feature>
<feature type="compositionally biased region" description="Polar residues" evidence="1">
    <location>
        <begin position="1"/>
        <end position="13"/>
    </location>
</feature>
<dbReference type="HOGENOM" id="CLU_271075_0_0_1"/>
<accession>A0A061H698</accession>
<feature type="compositionally biased region" description="Acidic residues" evidence="1">
    <location>
        <begin position="495"/>
        <end position="510"/>
    </location>
</feature>
<dbReference type="eggNOG" id="ENOG502SD1N">
    <property type="taxonomic scope" value="Eukaryota"/>
</dbReference>
<feature type="compositionally biased region" description="Low complexity" evidence="1">
    <location>
        <begin position="1114"/>
        <end position="1130"/>
    </location>
</feature>
<organism evidence="2 3">
    <name type="scientific">Pseudozyma flocculosa PF-1</name>
    <dbReference type="NCBI Taxonomy" id="1277687"/>
    <lineage>
        <taxon>Eukaryota</taxon>
        <taxon>Fungi</taxon>
        <taxon>Dikarya</taxon>
        <taxon>Basidiomycota</taxon>
        <taxon>Ustilaginomycotina</taxon>
        <taxon>Ustilaginomycetes</taxon>
        <taxon>Ustilaginales</taxon>
        <taxon>Ustilaginaceae</taxon>
        <taxon>Pseudozyma</taxon>
    </lineage>
</organism>
<feature type="compositionally biased region" description="Polar residues" evidence="1">
    <location>
        <begin position="65"/>
        <end position="76"/>
    </location>
</feature>
<feature type="region of interest" description="Disordered" evidence="1">
    <location>
        <begin position="1109"/>
        <end position="1131"/>
    </location>
</feature>
<feature type="compositionally biased region" description="Acidic residues" evidence="1">
    <location>
        <begin position="374"/>
        <end position="389"/>
    </location>
</feature>
<feature type="compositionally biased region" description="Polar residues" evidence="1">
    <location>
        <begin position="821"/>
        <end position="835"/>
    </location>
</feature>
<proteinExistence type="predicted"/>
<dbReference type="KEGG" id="pfp:PFL1_04268"/>
<feature type="compositionally biased region" description="Low complexity" evidence="1">
    <location>
        <begin position="671"/>
        <end position="683"/>
    </location>
</feature>
<feature type="compositionally biased region" description="Polar residues" evidence="1">
    <location>
        <begin position="257"/>
        <end position="268"/>
    </location>
</feature>
<feature type="compositionally biased region" description="Polar residues" evidence="1">
    <location>
        <begin position="545"/>
        <end position="557"/>
    </location>
</feature>
<evidence type="ECO:0000256" key="1">
    <source>
        <dbReference type="SAM" id="MobiDB-lite"/>
    </source>
</evidence>
<dbReference type="Proteomes" id="UP000053664">
    <property type="component" value="Unassembled WGS sequence"/>
</dbReference>
<dbReference type="AlphaFoldDB" id="A0A061H698"/>
<feature type="region of interest" description="Disordered" evidence="1">
    <location>
        <begin position="342"/>
        <end position="389"/>
    </location>
</feature>
<feature type="region of interest" description="Disordered" evidence="1">
    <location>
        <begin position="884"/>
        <end position="903"/>
    </location>
</feature>
<dbReference type="OrthoDB" id="3364971at2759"/>
<evidence type="ECO:0000313" key="3">
    <source>
        <dbReference type="Proteomes" id="UP000053664"/>
    </source>
</evidence>
<protein>
    <submittedName>
        <fullName evidence="2">Uncharacterized protein</fullName>
    </submittedName>
</protein>
<feature type="region of interest" description="Disordered" evidence="1">
    <location>
        <begin position="920"/>
        <end position="939"/>
    </location>
</feature>
<feature type="compositionally biased region" description="Basic residues" evidence="1">
    <location>
        <begin position="1000"/>
        <end position="1012"/>
    </location>
</feature>
<feature type="region of interest" description="Disordered" evidence="1">
    <location>
        <begin position="657"/>
        <end position="839"/>
    </location>
</feature>
<feature type="region of interest" description="Disordered" evidence="1">
    <location>
        <begin position="580"/>
        <end position="606"/>
    </location>
</feature>
<feature type="compositionally biased region" description="Basic residues" evidence="1">
    <location>
        <begin position="734"/>
        <end position="747"/>
    </location>
</feature>
<dbReference type="GeneID" id="19318374"/>
<gene>
    <name evidence="2" type="ORF">PFL1_04268</name>
</gene>
<feature type="compositionally biased region" description="Low complexity" evidence="1">
    <location>
        <begin position="985"/>
        <end position="995"/>
    </location>
</feature>
<feature type="compositionally biased region" description="Basic and acidic residues" evidence="1">
    <location>
        <begin position="232"/>
        <end position="256"/>
    </location>
</feature>
<feature type="compositionally biased region" description="Basic residues" evidence="1">
    <location>
        <begin position="133"/>
        <end position="143"/>
    </location>
</feature>
<feature type="region of interest" description="Disordered" evidence="1">
    <location>
        <begin position="1"/>
        <end position="323"/>
    </location>
</feature>